<evidence type="ECO:0000256" key="2">
    <source>
        <dbReference type="ARBA" id="ARBA00001966"/>
    </source>
</evidence>
<dbReference type="InterPro" id="IPR001949">
    <property type="entry name" value="NADH-UbQ_OxRdtase_51kDa_CS"/>
</dbReference>
<dbReference type="GO" id="GO:0051539">
    <property type="term" value="F:4 iron, 4 sulfur cluster binding"/>
    <property type="evidence" value="ECO:0007669"/>
    <property type="project" value="UniProtKB-KW"/>
</dbReference>
<dbReference type="GO" id="GO:0046872">
    <property type="term" value="F:metal ion binding"/>
    <property type="evidence" value="ECO:0007669"/>
    <property type="project" value="UniProtKB-KW"/>
</dbReference>
<dbReference type="EMBL" id="VZSX01000214">
    <property type="protein sequence ID" value="NXA42460.1"/>
    <property type="molecule type" value="Genomic_DNA"/>
</dbReference>
<dbReference type="InterPro" id="IPR011538">
    <property type="entry name" value="Nuo51_FMN-bd"/>
</dbReference>
<proteinExistence type="inferred from homology"/>
<dbReference type="Gene3D" id="1.20.1440.230">
    <property type="entry name" value="NADH-ubiquinone oxidoreductase 51kDa subunit, iron-sulphur binding domain"/>
    <property type="match status" value="1"/>
</dbReference>
<organism evidence="11 12">
    <name type="scientific">Eudromia elegans</name>
    <name type="common">Elegant crested-tinamou</name>
    <dbReference type="NCBI Taxonomy" id="8805"/>
    <lineage>
        <taxon>Eukaryota</taxon>
        <taxon>Metazoa</taxon>
        <taxon>Chordata</taxon>
        <taxon>Craniata</taxon>
        <taxon>Vertebrata</taxon>
        <taxon>Euteleostomi</taxon>
        <taxon>Archelosauria</taxon>
        <taxon>Archosauria</taxon>
        <taxon>Dinosauria</taxon>
        <taxon>Saurischia</taxon>
        <taxon>Theropoda</taxon>
        <taxon>Coelurosauria</taxon>
        <taxon>Aves</taxon>
        <taxon>Palaeognathae</taxon>
        <taxon>Tinamiformes</taxon>
        <taxon>Tinamidae</taxon>
        <taxon>Eudromia</taxon>
    </lineage>
</organism>
<comment type="cofactor">
    <cofactor evidence="2">
        <name>[4Fe-4S] cluster</name>
        <dbReference type="ChEBI" id="CHEBI:49883"/>
    </cofactor>
</comment>
<dbReference type="InterPro" id="IPR050837">
    <property type="entry name" value="ComplexI_51kDa_subunit"/>
</dbReference>
<dbReference type="InterPro" id="IPR054765">
    <property type="entry name" value="SLBB_dom"/>
</dbReference>
<keyword evidence="8" id="KW-0408">Iron</keyword>
<dbReference type="SUPFAM" id="SSF142019">
    <property type="entry name" value="Nqo1 FMN-binding domain-like"/>
    <property type="match status" value="1"/>
</dbReference>
<gene>
    <name evidence="11" type="primary">Ndufv1</name>
    <name evidence="11" type="ORF">EUDELE_R01733</name>
</gene>
<keyword evidence="6" id="KW-0288">FMN</keyword>
<dbReference type="SUPFAM" id="SSF140490">
    <property type="entry name" value="Nqo1C-terminal domain-like"/>
    <property type="match status" value="1"/>
</dbReference>
<evidence type="ECO:0000313" key="12">
    <source>
        <dbReference type="Proteomes" id="UP000533954"/>
    </source>
</evidence>
<evidence type="ECO:0000256" key="7">
    <source>
        <dbReference type="ARBA" id="ARBA00022723"/>
    </source>
</evidence>
<dbReference type="Pfam" id="PF22461">
    <property type="entry name" value="SLBB_2"/>
    <property type="match status" value="1"/>
</dbReference>
<accession>A0A7K7VM19</accession>
<keyword evidence="4" id="KW-0004">4Fe-4S</keyword>
<dbReference type="AlphaFoldDB" id="A0A7K7VM19"/>
<dbReference type="SMART" id="SM00928">
    <property type="entry name" value="NADH_4Fe-4S"/>
    <property type="match status" value="1"/>
</dbReference>
<feature type="non-terminal residue" evidence="11">
    <location>
        <position position="1"/>
    </location>
</feature>
<reference evidence="11 12" key="1">
    <citation type="submission" date="2019-09" db="EMBL/GenBank/DDBJ databases">
        <title>Bird 10,000 Genomes (B10K) Project - Family phase.</title>
        <authorList>
            <person name="Zhang G."/>
        </authorList>
    </citation>
    <scope>NUCLEOTIDE SEQUENCE [LARGE SCALE GENOMIC DNA]</scope>
    <source>
        <strain evidence="11">B10K-LSUMZ-16893</strain>
    </source>
</reference>
<keyword evidence="5" id="KW-0285">Flavoprotein</keyword>
<sequence>DVSLQTAPKKTQFGSLRDEDRIFTNLYGRHDWRLRGALSRGDWYKTKEILLKGVDWILNEVKASGLRGRGGAGFPTGLKWSFMNKPPDGRPKYLVVNADEGEPGTCKDREIMRHDPHKLLEGCLVAGRAMGARAAYIYIRGEFYNEASNLQVAIKEAYEAGLLGKDACGSGYAFDVFVVRGAGAYICGEETALIESIEGKQGKPRLKPPFPADVGVFGCPTTVANVETVAVSPTICRRGGAWFASFGRERNSGTKLFNISGHVNNPCTVEEEMSVPLKELIEKHAGTVPHGLACGGAWGWLPAGLSLCPSLLGGVRGGWDNLLAVIPGGSSTPLLPKSVCETVLMDFDSLVQAQSGLGTAAVIVMDKSTDIVKAIARLIEFYKHESCGQCTPCREGEYGPVLGGKGHQGSGHRIDALWEISKQIEGHTICALGDGAAWPVQGLIRHFRPELEERMRRYEEAKARVASA</sequence>
<dbReference type="GO" id="GO:0010181">
    <property type="term" value="F:FMN binding"/>
    <property type="evidence" value="ECO:0007669"/>
    <property type="project" value="InterPro"/>
</dbReference>
<evidence type="ECO:0000256" key="3">
    <source>
        <dbReference type="ARBA" id="ARBA00007523"/>
    </source>
</evidence>
<dbReference type="Proteomes" id="UP000533954">
    <property type="component" value="Unassembled WGS sequence"/>
</dbReference>
<dbReference type="FunFam" id="1.20.1440.230:FF:000001">
    <property type="entry name" value="Mitochondrial NADH dehydrogenase flavoprotein 1"/>
    <property type="match status" value="1"/>
</dbReference>
<dbReference type="Gene3D" id="3.10.20.600">
    <property type="match status" value="1"/>
</dbReference>
<evidence type="ECO:0000256" key="8">
    <source>
        <dbReference type="ARBA" id="ARBA00023004"/>
    </source>
</evidence>
<evidence type="ECO:0000259" key="10">
    <source>
        <dbReference type="SMART" id="SM00928"/>
    </source>
</evidence>
<dbReference type="NCBIfam" id="NF010120">
    <property type="entry name" value="PRK13596.1"/>
    <property type="match status" value="1"/>
</dbReference>
<evidence type="ECO:0000256" key="5">
    <source>
        <dbReference type="ARBA" id="ARBA00022630"/>
    </source>
</evidence>
<dbReference type="InterPro" id="IPR019575">
    <property type="entry name" value="Nuop51_4Fe4S-bd"/>
</dbReference>
<dbReference type="Pfam" id="PF10589">
    <property type="entry name" value="NADH_4Fe-4S"/>
    <property type="match status" value="1"/>
</dbReference>
<dbReference type="Gene3D" id="3.40.50.11540">
    <property type="entry name" value="NADH-ubiquinone oxidoreductase 51kDa subunit"/>
    <property type="match status" value="1"/>
</dbReference>
<evidence type="ECO:0000256" key="6">
    <source>
        <dbReference type="ARBA" id="ARBA00022643"/>
    </source>
</evidence>
<dbReference type="PANTHER" id="PTHR11780:SF10">
    <property type="entry name" value="NADH DEHYDROGENASE [UBIQUINONE] FLAVOPROTEIN 1, MITOCHONDRIAL"/>
    <property type="match status" value="1"/>
</dbReference>
<dbReference type="PROSITE" id="PS00645">
    <property type="entry name" value="COMPLEX1_51K_2"/>
    <property type="match status" value="1"/>
</dbReference>
<dbReference type="InterPro" id="IPR037225">
    <property type="entry name" value="Nuo51_FMN-bd_sf"/>
</dbReference>
<comment type="caution">
    <text evidence="11">The sequence shown here is derived from an EMBL/GenBank/DDBJ whole genome shotgun (WGS) entry which is preliminary data.</text>
</comment>
<evidence type="ECO:0000256" key="1">
    <source>
        <dbReference type="ARBA" id="ARBA00001917"/>
    </source>
</evidence>
<evidence type="ECO:0000313" key="11">
    <source>
        <dbReference type="EMBL" id="NXA42460.1"/>
    </source>
</evidence>
<dbReference type="GO" id="GO:0005739">
    <property type="term" value="C:mitochondrion"/>
    <property type="evidence" value="ECO:0007669"/>
    <property type="project" value="GOC"/>
</dbReference>
<comment type="similarity">
    <text evidence="3">Belongs to the complex I 51 kDa subunit family.</text>
</comment>
<evidence type="ECO:0000256" key="9">
    <source>
        <dbReference type="ARBA" id="ARBA00023014"/>
    </source>
</evidence>
<dbReference type="PROSITE" id="PS00644">
    <property type="entry name" value="COMPLEX1_51K_1"/>
    <property type="match status" value="1"/>
</dbReference>
<keyword evidence="12" id="KW-1185">Reference proteome</keyword>
<dbReference type="GO" id="GO:0008137">
    <property type="term" value="F:NADH dehydrogenase (ubiquinone) activity"/>
    <property type="evidence" value="ECO:0007669"/>
    <property type="project" value="InterPro"/>
</dbReference>
<feature type="non-terminal residue" evidence="11">
    <location>
        <position position="468"/>
    </location>
</feature>
<name>A0A7K7VM19_EUDEL</name>
<dbReference type="OrthoDB" id="42889at2759"/>
<dbReference type="PANTHER" id="PTHR11780">
    <property type="entry name" value="NADH-UBIQUINONE OXIDOREDUCTASE FLAVOPROTEIN 1 NDUFV1"/>
    <property type="match status" value="1"/>
</dbReference>
<keyword evidence="7" id="KW-0479">Metal-binding</keyword>
<feature type="domain" description="NADH-ubiquinone oxidoreductase 51kDa subunit iron-sulphur binding" evidence="10">
    <location>
        <begin position="372"/>
        <end position="416"/>
    </location>
</feature>
<dbReference type="SUPFAM" id="SSF142984">
    <property type="entry name" value="Nqo1 middle domain-like"/>
    <property type="match status" value="2"/>
</dbReference>
<keyword evidence="9" id="KW-0411">Iron-sulfur</keyword>
<dbReference type="GO" id="GO:0006120">
    <property type="term" value="P:mitochondrial electron transport, NADH to ubiquinone"/>
    <property type="evidence" value="ECO:0007669"/>
    <property type="project" value="TreeGrafter"/>
</dbReference>
<dbReference type="FunFam" id="3.40.50.11540:FF:000001">
    <property type="entry name" value="NADH dehydrogenase [ubiquinone] flavoprotein 1, mitochondrial"/>
    <property type="match status" value="1"/>
</dbReference>
<dbReference type="InterPro" id="IPR037207">
    <property type="entry name" value="Nuop51_4Fe4S-bd_sf"/>
</dbReference>
<protein>
    <submittedName>
        <fullName evidence="11">NDUV1 dehydrogenase</fullName>
    </submittedName>
</protein>
<evidence type="ECO:0000256" key="4">
    <source>
        <dbReference type="ARBA" id="ARBA00022485"/>
    </source>
</evidence>
<dbReference type="Pfam" id="PF01512">
    <property type="entry name" value="Complex1_51K"/>
    <property type="match status" value="1"/>
</dbReference>
<comment type="cofactor">
    <cofactor evidence="1">
        <name>FMN</name>
        <dbReference type="ChEBI" id="CHEBI:58210"/>
    </cofactor>
</comment>